<dbReference type="EMBL" id="KL622798">
    <property type="protein sequence ID" value="KER17988.1"/>
    <property type="molecule type" value="Genomic_DNA"/>
</dbReference>
<dbReference type="STRING" id="6198.A0A074YTD6"/>
<reference evidence="2 3" key="1">
    <citation type="submission" date="2013-11" db="EMBL/GenBank/DDBJ databases">
        <title>Opisthorchis viverrini - life in the bile duct.</title>
        <authorList>
            <person name="Young N.D."/>
            <person name="Nagarajan N."/>
            <person name="Lin S.J."/>
            <person name="Korhonen P.K."/>
            <person name="Jex A.R."/>
            <person name="Hall R.S."/>
            <person name="Safavi-Hemami H."/>
            <person name="Kaewkong W."/>
            <person name="Bertrand D."/>
            <person name="Gao S."/>
            <person name="Seet Q."/>
            <person name="Wongkham S."/>
            <person name="Teh B.T."/>
            <person name="Wongkham C."/>
            <person name="Intapan P.M."/>
            <person name="Maleewong W."/>
            <person name="Yang X."/>
            <person name="Hu M."/>
            <person name="Wang Z."/>
            <person name="Hofmann A."/>
            <person name="Sternberg P.W."/>
            <person name="Tan P."/>
            <person name="Wang J."/>
            <person name="Gasser R.B."/>
        </authorList>
    </citation>
    <scope>NUCLEOTIDE SEQUENCE [LARGE SCALE GENOMIC DNA]</scope>
</reference>
<evidence type="ECO:0000256" key="1">
    <source>
        <dbReference type="SAM" id="MobiDB-lite"/>
    </source>
</evidence>
<evidence type="ECO:0000313" key="2">
    <source>
        <dbReference type="EMBL" id="KER17988.1"/>
    </source>
</evidence>
<gene>
    <name evidence="2" type="ORF">T265_16373</name>
</gene>
<protein>
    <submittedName>
        <fullName evidence="2">Uncharacterized protein</fullName>
    </submittedName>
</protein>
<dbReference type="RefSeq" id="XP_009178265.1">
    <property type="nucleotide sequence ID" value="XM_009180001.1"/>
</dbReference>
<dbReference type="KEGG" id="ovi:T265_16373"/>
<feature type="region of interest" description="Disordered" evidence="1">
    <location>
        <begin position="1"/>
        <end position="49"/>
    </location>
</feature>
<dbReference type="CTD" id="20330538"/>
<feature type="non-terminal residue" evidence="2">
    <location>
        <position position="89"/>
    </location>
</feature>
<sequence length="89" mass="10363">MASAGENSMRKQMSITRRRHRRRLTVRNNRFRFSSTNTNKHAHQTRLNNFSKDVISDNTTTADNSDSDAVYLVEDIIGEKIVKGQKFYK</sequence>
<proteinExistence type="predicted"/>
<accession>A0A074YTD6</accession>
<organism evidence="2 3">
    <name type="scientific">Opisthorchis viverrini</name>
    <name type="common">Southeast Asian liver fluke</name>
    <dbReference type="NCBI Taxonomy" id="6198"/>
    <lineage>
        <taxon>Eukaryota</taxon>
        <taxon>Metazoa</taxon>
        <taxon>Spiralia</taxon>
        <taxon>Lophotrochozoa</taxon>
        <taxon>Platyhelminthes</taxon>
        <taxon>Trematoda</taxon>
        <taxon>Digenea</taxon>
        <taxon>Opisthorchiida</taxon>
        <taxon>Opisthorchiata</taxon>
        <taxon>Opisthorchiidae</taxon>
        <taxon>Opisthorchis</taxon>
    </lineage>
</organism>
<evidence type="ECO:0000313" key="3">
    <source>
        <dbReference type="Proteomes" id="UP000054324"/>
    </source>
</evidence>
<dbReference type="AlphaFoldDB" id="A0A074YTD6"/>
<feature type="compositionally biased region" description="Polar residues" evidence="1">
    <location>
        <begin position="34"/>
        <end position="49"/>
    </location>
</feature>
<name>A0A074YTD6_OPIVI</name>
<keyword evidence="3" id="KW-1185">Reference proteome</keyword>
<feature type="compositionally biased region" description="Basic residues" evidence="1">
    <location>
        <begin position="16"/>
        <end position="25"/>
    </location>
</feature>
<dbReference type="Proteomes" id="UP000054324">
    <property type="component" value="Unassembled WGS sequence"/>
</dbReference>
<dbReference type="GeneID" id="20330538"/>